<reference evidence="3" key="1">
    <citation type="submission" date="2018-01" db="EMBL/GenBank/DDBJ databases">
        <authorList>
            <person name="Mao J.F."/>
        </authorList>
    </citation>
    <scope>NUCLEOTIDE SEQUENCE</scope>
    <source>
        <strain evidence="3">Huo1</strain>
        <tissue evidence="3">Leaf</tissue>
    </source>
</reference>
<comment type="caution">
    <text evidence="3">The sequence shown here is derived from an EMBL/GenBank/DDBJ whole genome shotgun (WGS) entry which is preliminary data.</text>
</comment>
<protein>
    <recommendedName>
        <fullName evidence="5">Pentatricopeptide repeat-containing protein</fullName>
    </recommendedName>
</protein>
<dbReference type="GO" id="GO:0003723">
    <property type="term" value="F:RNA binding"/>
    <property type="evidence" value="ECO:0007669"/>
    <property type="project" value="InterPro"/>
</dbReference>
<dbReference type="AlphaFoldDB" id="A0A8X8X6D1"/>
<dbReference type="InterPro" id="IPR002885">
    <property type="entry name" value="PPR_rpt"/>
</dbReference>
<organism evidence="3">
    <name type="scientific">Salvia splendens</name>
    <name type="common">Scarlet sage</name>
    <dbReference type="NCBI Taxonomy" id="180675"/>
    <lineage>
        <taxon>Eukaryota</taxon>
        <taxon>Viridiplantae</taxon>
        <taxon>Streptophyta</taxon>
        <taxon>Embryophyta</taxon>
        <taxon>Tracheophyta</taxon>
        <taxon>Spermatophyta</taxon>
        <taxon>Magnoliopsida</taxon>
        <taxon>eudicotyledons</taxon>
        <taxon>Gunneridae</taxon>
        <taxon>Pentapetalae</taxon>
        <taxon>asterids</taxon>
        <taxon>lamiids</taxon>
        <taxon>Lamiales</taxon>
        <taxon>Lamiaceae</taxon>
        <taxon>Nepetoideae</taxon>
        <taxon>Mentheae</taxon>
        <taxon>Salviinae</taxon>
        <taxon>Salvia</taxon>
        <taxon>Salvia subgen. Calosphace</taxon>
        <taxon>core Calosphace</taxon>
    </lineage>
</organism>
<dbReference type="PANTHER" id="PTHR47926:SF458">
    <property type="entry name" value="PENTATRICOPEPTIDE REPEAT-CONTAINING PROTEIN"/>
    <property type="match status" value="1"/>
</dbReference>
<evidence type="ECO:0000313" key="4">
    <source>
        <dbReference type="Proteomes" id="UP000298416"/>
    </source>
</evidence>
<dbReference type="EMBL" id="PNBA02000011">
    <property type="protein sequence ID" value="KAG6408675.1"/>
    <property type="molecule type" value="Genomic_DNA"/>
</dbReference>
<sequence>MICALPSISCCISSSLTTGKGQSLQSSPKPQLETLETQLLHKFNSVSELKLVHSLLIKSGSPLSHLPLSRVASVCALTPSFLYALRIFLQVGQSETSAWNCCLRDFAESDTPLDAILLFHQLQRHNVCPDSFTCSFVLKACVKLMDLSHGRIVHALVVKLGLLFNLVLQNVILHLYASCGEMSDAILLFDKMPQRDVVTWNTMITQLV</sequence>
<dbReference type="InterPro" id="IPR011990">
    <property type="entry name" value="TPR-like_helical_dom_sf"/>
</dbReference>
<keyword evidence="4" id="KW-1185">Reference proteome</keyword>
<dbReference type="Pfam" id="PF01535">
    <property type="entry name" value="PPR"/>
    <property type="match status" value="1"/>
</dbReference>
<proteinExistence type="predicted"/>
<dbReference type="Proteomes" id="UP000298416">
    <property type="component" value="Unassembled WGS sequence"/>
</dbReference>
<dbReference type="Gene3D" id="1.25.40.10">
    <property type="entry name" value="Tetratricopeptide repeat domain"/>
    <property type="match status" value="2"/>
</dbReference>
<dbReference type="NCBIfam" id="TIGR00756">
    <property type="entry name" value="PPR"/>
    <property type="match status" value="1"/>
</dbReference>
<evidence type="ECO:0000313" key="3">
    <source>
        <dbReference type="EMBL" id="KAG6408675.1"/>
    </source>
</evidence>
<dbReference type="PROSITE" id="PS51375">
    <property type="entry name" value="PPR"/>
    <property type="match status" value="1"/>
</dbReference>
<evidence type="ECO:0000256" key="1">
    <source>
        <dbReference type="ARBA" id="ARBA00022737"/>
    </source>
</evidence>
<dbReference type="InterPro" id="IPR046960">
    <property type="entry name" value="PPR_At4g14850-like_plant"/>
</dbReference>
<gene>
    <name evidence="3" type="ORF">SASPL_131693</name>
</gene>
<evidence type="ECO:0008006" key="5">
    <source>
        <dbReference type="Google" id="ProtNLM"/>
    </source>
</evidence>
<keyword evidence="1" id="KW-0677">Repeat</keyword>
<reference evidence="3" key="2">
    <citation type="submission" date="2020-08" db="EMBL/GenBank/DDBJ databases">
        <title>Plant Genome Project.</title>
        <authorList>
            <person name="Zhang R.-G."/>
        </authorList>
    </citation>
    <scope>NUCLEOTIDE SEQUENCE</scope>
    <source>
        <strain evidence="3">Huo1</strain>
        <tissue evidence="3">Leaf</tissue>
    </source>
</reference>
<dbReference type="PANTHER" id="PTHR47926">
    <property type="entry name" value="PENTATRICOPEPTIDE REPEAT-CONTAINING PROTEIN"/>
    <property type="match status" value="1"/>
</dbReference>
<dbReference type="GO" id="GO:0009451">
    <property type="term" value="P:RNA modification"/>
    <property type="evidence" value="ECO:0007669"/>
    <property type="project" value="InterPro"/>
</dbReference>
<evidence type="ECO:0000256" key="2">
    <source>
        <dbReference type="PROSITE-ProRule" id="PRU00708"/>
    </source>
</evidence>
<accession>A0A8X8X6D1</accession>
<feature type="repeat" description="PPR" evidence="2">
    <location>
        <begin position="165"/>
        <end position="199"/>
    </location>
</feature>
<name>A0A8X8X6D1_SALSN</name>